<dbReference type="EMBL" id="BTSY01000004">
    <property type="protein sequence ID" value="GMT25786.1"/>
    <property type="molecule type" value="Genomic_DNA"/>
</dbReference>
<keyword evidence="2" id="KW-1185">Reference proteome</keyword>
<comment type="caution">
    <text evidence="1">The sequence shown here is derived from an EMBL/GenBank/DDBJ whole genome shotgun (WGS) entry which is preliminary data.</text>
</comment>
<feature type="non-terminal residue" evidence="1">
    <location>
        <position position="170"/>
    </location>
</feature>
<protein>
    <submittedName>
        <fullName evidence="1">Uncharacterized protein</fullName>
    </submittedName>
</protein>
<sequence>NNISLKQCDNVLLCIISFDDERHKFHDGTRVVFPCNSLYPLFVQSAQNDGETKFTQTWRHCVKLMDCVGASNNTMIFSAECDNACVGNAFRSINTRWTFEDLSHSLDFRQSTHHFFPTFHIITSNEFSALVSQIVHLHSEASASDWTHLPYPWLAFQYKRSAAVPTGKIE</sequence>
<dbReference type="AlphaFoldDB" id="A0AAV5W109"/>
<proteinExistence type="predicted"/>
<feature type="non-terminal residue" evidence="1">
    <location>
        <position position="1"/>
    </location>
</feature>
<reference evidence="1" key="1">
    <citation type="submission" date="2023-10" db="EMBL/GenBank/DDBJ databases">
        <title>Genome assembly of Pristionchus species.</title>
        <authorList>
            <person name="Yoshida K."/>
            <person name="Sommer R.J."/>
        </authorList>
    </citation>
    <scope>NUCLEOTIDE SEQUENCE</scope>
    <source>
        <strain evidence="1">RS5133</strain>
    </source>
</reference>
<dbReference type="Proteomes" id="UP001432322">
    <property type="component" value="Unassembled WGS sequence"/>
</dbReference>
<accession>A0AAV5W109</accession>
<gene>
    <name evidence="1" type="ORF">PFISCL1PPCAC_17083</name>
</gene>
<organism evidence="1 2">
    <name type="scientific">Pristionchus fissidentatus</name>
    <dbReference type="NCBI Taxonomy" id="1538716"/>
    <lineage>
        <taxon>Eukaryota</taxon>
        <taxon>Metazoa</taxon>
        <taxon>Ecdysozoa</taxon>
        <taxon>Nematoda</taxon>
        <taxon>Chromadorea</taxon>
        <taxon>Rhabditida</taxon>
        <taxon>Rhabditina</taxon>
        <taxon>Diplogasteromorpha</taxon>
        <taxon>Diplogasteroidea</taxon>
        <taxon>Neodiplogasteridae</taxon>
        <taxon>Pristionchus</taxon>
    </lineage>
</organism>
<evidence type="ECO:0000313" key="2">
    <source>
        <dbReference type="Proteomes" id="UP001432322"/>
    </source>
</evidence>
<name>A0AAV5W109_9BILA</name>
<evidence type="ECO:0000313" key="1">
    <source>
        <dbReference type="EMBL" id="GMT25786.1"/>
    </source>
</evidence>